<evidence type="ECO:0000313" key="3">
    <source>
        <dbReference type="EMBL" id="MBK1658162.1"/>
    </source>
</evidence>
<reference evidence="3 4" key="1">
    <citation type="journal article" date="2020" name="Microorganisms">
        <title>Osmotic Adaptation and Compatible Solute Biosynthesis of Phototrophic Bacteria as Revealed from Genome Analyses.</title>
        <authorList>
            <person name="Imhoff J.F."/>
            <person name="Rahn T."/>
            <person name="Kunzel S."/>
            <person name="Keller A."/>
            <person name="Neulinger S.C."/>
        </authorList>
    </citation>
    <scope>NUCLEOTIDE SEQUENCE [LARGE SCALE GENOMIC DNA]</scope>
    <source>
        <strain evidence="3 4">DSM 15382</strain>
    </source>
</reference>
<dbReference type="PANTHER" id="PTHR15629">
    <property type="entry name" value="SH3YL1 PROTEIN"/>
    <property type="match status" value="1"/>
</dbReference>
<gene>
    <name evidence="3" type="ORF">CKO45_07955</name>
</gene>
<evidence type="ECO:0000256" key="1">
    <source>
        <dbReference type="SAM" id="SignalP"/>
    </source>
</evidence>
<name>A0ABS1CVU6_9PROT</name>
<keyword evidence="1" id="KW-0732">Signal</keyword>
<feature type="chain" id="PRO_5046463346" description="Ysc84 actin-binding domain-containing protein" evidence="1">
    <location>
        <begin position="39"/>
        <end position="247"/>
    </location>
</feature>
<dbReference type="Proteomes" id="UP000697995">
    <property type="component" value="Unassembled WGS sequence"/>
</dbReference>
<dbReference type="RefSeq" id="WP_133221337.1">
    <property type="nucleotide sequence ID" value="NZ_NRSG01000040.1"/>
</dbReference>
<dbReference type="Pfam" id="PF04366">
    <property type="entry name" value="Ysc84"/>
    <property type="match status" value="1"/>
</dbReference>
<protein>
    <recommendedName>
        <fullName evidence="2">Ysc84 actin-binding domain-containing protein</fullName>
    </recommendedName>
</protein>
<dbReference type="PANTHER" id="PTHR15629:SF2">
    <property type="entry name" value="SH3 DOMAIN-CONTAINING YSC84-LIKE PROTEIN 1"/>
    <property type="match status" value="1"/>
</dbReference>
<dbReference type="CDD" id="cd11524">
    <property type="entry name" value="SYLF"/>
    <property type="match status" value="1"/>
</dbReference>
<accession>A0ABS1CVU6</accession>
<sequence length="247" mass="25639">MRAPPRPPKRPWARAALALLLLCAAPVALLAGAPPARADDRSEAQGLVDRSTLTVQELLTTGDAGAVQDAQRFLRRARAVLVCPRIFRAGFILGGEGGSCVLVARDASGSWSSPAFYAMASGSIGLQAGIQDMQVMMMIMSDRGLTALMDSQFKFGADASLAVATIGAGVEGSTTAAAGADIIAFARSRGLFAGLALEGSLLSARSELNRAYYGQDLSARQVVVAMQAHNPGSDPLRAALMRHGAAR</sequence>
<dbReference type="EMBL" id="NRSG01000040">
    <property type="protein sequence ID" value="MBK1658162.1"/>
    <property type="molecule type" value="Genomic_DNA"/>
</dbReference>
<dbReference type="InterPro" id="IPR007461">
    <property type="entry name" value="Ysc84_actin-binding"/>
</dbReference>
<evidence type="ECO:0000313" key="4">
    <source>
        <dbReference type="Proteomes" id="UP000697995"/>
    </source>
</evidence>
<organism evidence="3 4">
    <name type="scientific">Paracraurococcus ruber</name>
    <dbReference type="NCBI Taxonomy" id="77675"/>
    <lineage>
        <taxon>Bacteria</taxon>
        <taxon>Pseudomonadati</taxon>
        <taxon>Pseudomonadota</taxon>
        <taxon>Alphaproteobacteria</taxon>
        <taxon>Acetobacterales</taxon>
        <taxon>Roseomonadaceae</taxon>
        <taxon>Paracraurococcus</taxon>
    </lineage>
</organism>
<keyword evidence="4" id="KW-1185">Reference proteome</keyword>
<comment type="caution">
    <text evidence="3">The sequence shown here is derived from an EMBL/GenBank/DDBJ whole genome shotgun (WGS) entry which is preliminary data.</text>
</comment>
<dbReference type="InterPro" id="IPR051702">
    <property type="entry name" value="SH3_domain_YSC84-like"/>
</dbReference>
<feature type="signal peptide" evidence="1">
    <location>
        <begin position="1"/>
        <end position="38"/>
    </location>
</feature>
<proteinExistence type="predicted"/>
<feature type="domain" description="Ysc84 actin-binding" evidence="2">
    <location>
        <begin position="121"/>
        <end position="241"/>
    </location>
</feature>
<evidence type="ECO:0000259" key="2">
    <source>
        <dbReference type="Pfam" id="PF04366"/>
    </source>
</evidence>